<evidence type="ECO:0000313" key="4">
    <source>
        <dbReference type="EMBL" id="CUQ47984.1"/>
    </source>
</evidence>
<keyword evidence="2" id="KW-0732">Signal</keyword>
<dbReference type="RefSeq" id="WP_055222140.1">
    <property type="nucleotide sequence ID" value="NZ_CZBI01000016.1"/>
</dbReference>
<dbReference type="EMBL" id="CZBI01000016">
    <property type="protein sequence ID" value="CUQ47984.1"/>
    <property type="molecule type" value="Genomic_DNA"/>
</dbReference>
<reference evidence="4 5" key="1">
    <citation type="submission" date="2015-09" db="EMBL/GenBank/DDBJ databases">
        <authorList>
            <consortium name="Pathogen Informatics"/>
        </authorList>
    </citation>
    <scope>NUCLEOTIDE SEQUENCE [LARGE SCALE GENOMIC DNA]</scope>
    <source>
        <strain evidence="4 5">2789STDY5834945</strain>
    </source>
</reference>
<evidence type="ECO:0000259" key="3">
    <source>
        <dbReference type="Pfam" id="PF07715"/>
    </source>
</evidence>
<evidence type="ECO:0000256" key="2">
    <source>
        <dbReference type="SAM" id="SignalP"/>
    </source>
</evidence>
<comment type="similarity">
    <text evidence="1">Belongs to the TonB-dependent receptor family.</text>
</comment>
<feature type="chain" id="PRO_5008036889" evidence="2">
    <location>
        <begin position="36"/>
        <end position="1040"/>
    </location>
</feature>
<dbReference type="Pfam" id="PF07715">
    <property type="entry name" value="Plug"/>
    <property type="match status" value="1"/>
</dbReference>
<dbReference type="InterPro" id="IPR012910">
    <property type="entry name" value="Plug_dom"/>
</dbReference>
<dbReference type="Proteomes" id="UP000095541">
    <property type="component" value="Unassembled WGS sequence"/>
</dbReference>
<dbReference type="FunFam" id="2.170.130.10:FF:000003">
    <property type="entry name" value="SusC/RagA family TonB-linked outer membrane protein"/>
    <property type="match status" value="1"/>
</dbReference>
<dbReference type="Gene3D" id="2.170.130.10">
    <property type="entry name" value="TonB-dependent receptor, plug domain"/>
    <property type="match status" value="1"/>
</dbReference>
<dbReference type="GO" id="GO:0009279">
    <property type="term" value="C:cell outer membrane"/>
    <property type="evidence" value="ECO:0007669"/>
    <property type="project" value="UniProtKB-SubCell"/>
</dbReference>
<dbReference type="InterPro" id="IPR039426">
    <property type="entry name" value="TonB-dep_rcpt-like"/>
</dbReference>
<dbReference type="FunFam" id="2.60.40.1120:FF:000003">
    <property type="entry name" value="Outer membrane protein Omp121"/>
    <property type="match status" value="1"/>
</dbReference>
<name>A0A174WL18_BACT4</name>
<proteinExistence type="inferred from homology"/>
<keyword evidence="4" id="KW-0675">Receptor</keyword>
<dbReference type="InterPro" id="IPR023997">
    <property type="entry name" value="TonB-dep_OMP_SusC/RagA_CS"/>
</dbReference>
<keyword evidence="1" id="KW-0812">Transmembrane</keyword>
<dbReference type="InterPro" id="IPR037066">
    <property type="entry name" value="Plug_dom_sf"/>
</dbReference>
<keyword evidence="1" id="KW-0998">Cell outer membrane</keyword>
<dbReference type="Gene3D" id="2.60.40.1120">
    <property type="entry name" value="Carboxypeptidase-like, regulatory domain"/>
    <property type="match status" value="1"/>
</dbReference>
<feature type="signal peptide" evidence="2">
    <location>
        <begin position="1"/>
        <end position="35"/>
    </location>
</feature>
<organism evidence="4 5">
    <name type="scientific">Bacteroides thetaiotaomicron</name>
    <dbReference type="NCBI Taxonomy" id="818"/>
    <lineage>
        <taxon>Bacteria</taxon>
        <taxon>Pseudomonadati</taxon>
        <taxon>Bacteroidota</taxon>
        <taxon>Bacteroidia</taxon>
        <taxon>Bacteroidales</taxon>
        <taxon>Bacteroidaceae</taxon>
        <taxon>Bacteroides</taxon>
    </lineage>
</organism>
<accession>A0A174WL18</accession>
<feature type="domain" description="TonB-dependent receptor plug" evidence="3">
    <location>
        <begin position="144"/>
        <end position="247"/>
    </location>
</feature>
<dbReference type="Pfam" id="PF13715">
    <property type="entry name" value="CarbopepD_reg_2"/>
    <property type="match status" value="1"/>
</dbReference>
<dbReference type="InterPro" id="IPR023996">
    <property type="entry name" value="TonB-dep_OMP_SusC/RagA"/>
</dbReference>
<keyword evidence="1" id="KW-0472">Membrane</keyword>
<dbReference type="SUPFAM" id="SSF49464">
    <property type="entry name" value="Carboxypeptidase regulatory domain-like"/>
    <property type="match status" value="1"/>
</dbReference>
<dbReference type="InterPro" id="IPR008969">
    <property type="entry name" value="CarboxyPept-like_regulatory"/>
</dbReference>
<comment type="subcellular location">
    <subcellularLocation>
        <location evidence="1">Cell outer membrane</location>
        <topology evidence="1">Multi-pass membrane protein</topology>
    </subcellularLocation>
</comment>
<gene>
    <name evidence="4" type="ORF">ERS852557_04949</name>
</gene>
<protein>
    <submittedName>
        <fullName evidence="4">Outer membrane receptor proteins, mostly Fe transport</fullName>
    </submittedName>
</protein>
<dbReference type="AlphaFoldDB" id="A0A174WL18"/>
<dbReference type="SUPFAM" id="SSF56935">
    <property type="entry name" value="Porins"/>
    <property type="match status" value="1"/>
</dbReference>
<evidence type="ECO:0000256" key="1">
    <source>
        <dbReference type="PROSITE-ProRule" id="PRU01360"/>
    </source>
</evidence>
<dbReference type="NCBIfam" id="TIGR04057">
    <property type="entry name" value="SusC_RagA_signa"/>
    <property type="match status" value="1"/>
</dbReference>
<evidence type="ECO:0000313" key="5">
    <source>
        <dbReference type="Proteomes" id="UP000095541"/>
    </source>
</evidence>
<dbReference type="PROSITE" id="PS52016">
    <property type="entry name" value="TONB_DEPENDENT_REC_3"/>
    <property type="match status" value="1"/>
</dbReference>
<keyword evidence="1" id="KW-1134">Transmembrane beta strand</keyword>
<sequence>MMSDLRKNIFSIKIWTVTTFCLLSLVNMNASNALAHSLQKDEIKEVKDNPSGKKVTGKVLDEFGEPIPSASILVEGRSRGVITDLDGTFVIEVLPTDKLVVSFLGMETQTILVGKQTNIVVKMQPQTAELDEVTVVAYGKQRKASVIGAINTVSMNELKMPVAKLSSGLAGQLAGIVVMQRSGEPGAGADFWIRGINTFGAGNKPLVLVDGVERSMDLVDVEDIASFSILKDATATALYGVRGANGIVLITTKRGTESAPKINARVEYGFTNPVRMPELANTEQWINYYNDITLESSGRLAIQPEEKAKYLNNTDPDLYPNVDWMQTLFKDFSNTTRVNINVTGGSPKIRYYVGGSFYSEGSVFNISDKDRYDASMRYNKFSFRSNIDINVTSSTELSLSLSNQYETKNRPYGSLSDLYAYMIRTSPIATPTIYSDGTLAKPSTGTNPYNSLNNSGYSQDFFNNAQSLISLTQDFSKMVTPGLKANVKFSWDAYNAHTLNRIVTPSTYYATGRDEEGNLDFVRSTEGSDYMKLTRTNSGTRTINFEASANYDRLFGEKHRVGALFLFSMRNYTDNFPGNYVDAFAHKNIGIAGRATYSYYDRYFAEFNFGYNGSENFAPDKRFGFFPSFAIGYMLSNEAFWDPLRSTIHLLKIKGSYGEIGNDQIGGNRRFAFNSTMKEGQYGYIFGTNPGSGSIVGISTGIPGNLNVSWEKAQKANVGLELGLFDRLKFQLDYFYEKRTGIYIQQESVPSIVGLNETQYVNLGEMKNQGFDGSMEYEQRFNDWYVSARANFTYNRNKKLYDDKPTPIWPYQSEAGFAYRQQRGLIALGLFESEKDIANSPKQNFGNVRPGDIKYKDINGDNVIDAYDKVAIGYTDVPEINYGFGISLGWKGFDASLFMQGVGNVTRIIGGDALYGASDNIERLGQIYADVAEKRWTTGNPNPNATYPRLSMSKVENNLQPSTYWQRNMSFLRLKNVEIGYTLPKNIYKRLGMSSIRVYAQGVNLLTFSKFKLWDPELDSNYGNIYPQMRTITLGLNLNF</sequence>
<dbReference type="NCBIfam" id="TIGR04056">
    <property type="entry name" value="OMP_RagA_SusC"/>
    <property type="match status" value="1"/>
</dbReference>
<keyword evidence="1" id="KW-0813">Transport</keyword>